<keyword evidence="2" id="KW-0238">DNA-binding</keyword>
<gene>
    <name evidence="5" type="ORF">DesfrDRAFT_2649</name>
</gene>
<protein>
    <submittedName>
        <fullName evidence="5">Transcriptional regulator, MarR family</fullName>
    </submittedName>
</protein>
<dbReference type="SMART" id="SM00347">
    <property type="entry name" value="HTH_MARR"/>
    <property type="match status" value="1"/>
</dbReference>
<evidence type="ECO:0000256" key="2">
    <source>
        <dbReference type="ARBA" id="ARBA00023125"/>
    </source>
</evidence>
<proteinExistence type="predicted"/>
<evidence type="ECO:0000313" key="6">
    <source>
        <dbReference type="Proteomes" id="UP000006250"/>
    </source>
</evidence>
<keyword evidence="1" id="KW-0805">Transcription regulation</keyword>
<dbReference type="PRINTS" id="PR00598">
    <property type="entry name" value="HTHMARR"/>
</dbReference>
<dbReference type="Proteomes" id="UP000006250">
    <property type="component" value="Unassembled WGS sequence"/>
</dbReference>
<dbReference type="Gene3D" id="1.10.10.10">
    <property type="entry name" value="Winged helix-like DNA-binding domain superfamily/Winged helix DNA-binding domain"/>
    <property type="match status" value="1"/>
</dbReference>
<dbReference type="InterPro" id="IPR000835">
    <property type="entry name" value="HTH_MarR-typ"/>
</dbReference>
<dbReference type="Pfam" id="PF01047">
    <property type="entry name" value="MarR"/>
    <property type="match status" value="1"/>
</dbReference>
<dbReference type="EMBL" id="AECZ01000018">
    <property type="protein sequence ID" value="EFL50534.1"/>
    <property type="molecule type" value="Genomic_DNA"/>
</dbReference>
<feature type="non-terminal residue" evidence="5">
    <location>
        <position position="157"/>
    </location>
</feature>
<feature type="domain" description="HTH marR-type" evidence="4">
    <location>
        <begin position="23"/>
        <end position="157"/>
    </location>
</feature>
<dbReference type="PANTHER" id="PTHR33164:SF64">
    <property type="entry name" value="TRANSCRIPTIONAL REGULATOR SLYA"/>
    <property type="match status" value="1"/>
</dbReference>
<dbReference type="InterPro" id="IPR036388">
    <property type="entry name" value="WH-like_DNA-bd_sf"/>
</dbReference>
<evidence type="ECO:0000256" key="3">
    <source>
        <dbReference type="ARBA" id="ARBA00023163"/>
    </source>
</evidence>
<evidence type="ECO:0000313" key="5">
    <source>
        <dbReference type="EMBL" id="EFL50534.1"/>
    </source>
</evidence>
<dbReference type="GO" id="GO:0003677">
    <property type="term" value="F:DNA binding"/>
    <property type="evidence" value="ECO:0007669"/>
    <property type="project" value="UniProtKB-KW"/>
</dbReference>
<comment type="caution">
    <text evidence="5">The sequence shown here is derived from an EMBL/GenBank/DDBJ whole genome shotgun (WGS) entry which is preliminary data.</text>
</comment>
<keyword evidence="3" id="KW-0804">Transcription</keyword>
<evidence type="ECO:0000259" key="4">
    <source>
        <dbReference type="PROSITE" id="PS50995"/>
    </source>
</evidence>
<dbReference type="GO" id="GO:0003700">
    <property type="term" value="F:DNA-binding transcription factor activity"/>
    <property type="evidence" value="ECO:0007669"/>
    <property type="project" value="InterPro"/>
</dbReference>
<dbReference type="PROSITE" id="PS50995">
    <property type="entry name" value="HTH_MARR_2"/>
    <property type="match status" value="1"/>
</dbReference>
<dbReference type="STRING" id="596151.DesfrDRAFT_2649"/>
<accession>E1JYF0</accession>
<sequence>MNIVRTTTLWTAAMDDAFYFDMDNAVGYAIGHAAARLKMGLRRRFVAAGCDVTPEQWVVLYRLFETQGLTQCGLGERSVKDKTTITRILDRLEAKKLLVRRRDSRDRRSQRIFLTPAGEALVQNLVPLVRRYAAEVFVDVTEDEERGLKAALGRIEA</sequence>
<dbReference type="GO" id="GO:0006950">
    <property type="term" value="P:response to stress"/>
    <property type="evidence" value="ECO:0007669"/>
    <property type="project" value="TreeGrafter"/>
</dbReference>
<reference evidence="5 6" key="1">
    <citation type="submission" date="2010-08" db="EMBL/GenBank/DDBJ databases">
        <title>The draft genome of Desulfovibrio fructosovorans JJ.</title>
        <authorList>
            <consortium name="US DOE Joint Genome Institute (JGI-PGF)"/>
            <person name="Lucas S."/>
            <person name="Copeland A."/>
            <person name="Lapidus A."/>
            <person name="Cheng J.-F."/>
            <person name="Bruce D."/>
            <person name="Goodwin L."/>
            <person name="Pitluck S."/>
            <person name="Land M.L."/>
            <person name="Hauser L."/>
            <person name="Chang Y.-J."/>
            <person name="Jeffries C."/>
            <person name="Wall J.D."/>
            <person name="Stahl D.A."/>
            <person name="Arkin A.P."/>
            <person name="Dehal P."/>
            <person name="Stolyar S.M."/>
            <person name="Hazen T.C."/>
            <person name="Woyke T.J."/>
        </authorList>
    </citation>
    <scope>NUCLEOTIDE SEQUENCE [LARGE SCALE GENOMIC DNA]</scope>
    <source>
        <strain evidence="5 6">JJ</strain>
    </source>
</reference>
<dbReference type="SUPFAM" id="SSF46785">
    <property type="entry name" value="Winged helix' DNA-binding domain"/>
    <property type="match status" value="1"/>
</dbReference>
<keyword evidence="6" id="KW-1185">Reference proteome</keyword>
<dbReference type="eggNOG" id="COG1846">
    <property type="taxonomic scope" value="Bacteria"/>
</dbReference>
<evidence type="ECO:0000256" key="1">
    <source>
        <dbReference type="ARBA" id="ARBA00023015"/>
    </source>
</evidence>
<dbReference type="InterPro" id="IPR039422">
    <property type="entry name" value="MarR/SlyA-like"/>
</dbReference>
<organism evidence="5 6">
    <name type="scientific">Solidesulfovibrio fructosivorans JJ]</name>
    <dbReference type="NCBI Taxonomy" id="596151"/>
    <lineage>
        <taxon>Bacteria</taxon>
        <taxon>Pseudomonadati</taxon>
        <taxon>Thermodesulfobacteriota</taxon>
        <taxon>Desulfovibrionia</taxon>
        <taxon>Desulfovibrionales</taxon>
        <taxon>Desulfovibrionaceae</taxon>
        <taxon>Solidesulfovibrio</taxon>
    </lineage>
</organism>
<dbReference type="InterPro" id="IPR036390">
    <property type="entry name" value="WH_DNA-bd_sf"/>
</dbReference>
<name>E1JYF0_SOLFR</name>
<dbReference type="PANTHER" id="PTHR33164">
    <property type="entry name" value="TRANSCRIPTIONAL REGULATOR, MARR FAMILY"/>
    <property type="match status" value="1"/>
</dbReference>
<dbReference type="AlphaFoldDB" id="E1JYF0"/>